<dbReference type="Pfam" id="PF12760">
    <property type="entry name" value="Zn_ribbon_IS1595"/>
    <property type="match status" value="1"/>
</dbReference>
<dbReference type="InterPro" id="IPR024442">
    <property type="entry name" value="Transposase_Zn_ribbon"/>
</dbReference>
<evidence type="ECO:0000313" key="3">
    <source>
        <dbReference type="Proteomes" id="UP001057877"/>
    </source>
</evidence>
<protein>
    <submittedName>
        <fullName evidence="2">Transposase</fullName>
    </submittedName>
</protein>
<gene>
    <name evidence="2" type="ORF">L1F29_07140</name>
</gene>
<proteinExistence type="predicted"/>
<keyword evidence="3" id="KW-1185">Reference proteome</keyword>
<name>A0ABY5SD48_9BACL</name>
<dbReference type="RefSeq" id="WP_258387651.1">
    <property type="nucleotide sequence ID" value="NZ_CP091430.1"/>
</dbReference>
<accession>A0ABY5SD48</accession>
<dbReference type="Proteomes" id="UP001057877">
    <property type="component" value="Chromosome"/>
</dbReference>
<evidence type="ECO:0000259" key="1">
    <source>
        <dbReference type="Pfam" id="PF12760"/>
    </source>
</evidence>
<reference evidence="2" key="1">
    <citation type="submission" date="2022-01" db="EMBL/GenBank/DDBJ databases">
        <title>Paenibacillus spongiae sp. nov., isolated from marine sponge.</title>
        <authorList>
            <person name="Li Z."/>
            <person name="Zhang M."/>
        </authorList>
    </citation>
    <scope>NUCLEOTIDE SEQUENCE</scope>
    <source>
        <strain evidence="2">PHS-Z3</strain>
    </source>
</reference>
<sequence>MDISMNFEEIRQTYNCEEACIDILYAEKWPHGYHCPRCGHHLAYTIRTRRLPLFECRSCHHQASLISSTVMEGSRTPLHKWFQAIYLVANPSIDINATLLAELVQVTYKTAWLILHKLRNVISQADSIEILNGNVKVNAALYGKPYNPYRLSHPQEHPLLSGASLDAQGKITYVKIKQVPKVHISQTNILRSGIDGFLKNNVDPLTEDVTIVKLRYPKFSFSPLFNLCKEANLRINANFHGIGGKHLQAYLDEYCFIINYSNKKQSTLDQLLHLCATRPSITYKALIHRDSSAPHHTGHLYAA</sequence>
<evidence type="ECO:0000313" key="2">
    <source>
        <dbReference type="EMBL" id="UVI31589.1"/>
    </source>
</evidence>
<feature type="domain" description="Transposase zinc-ribbon" evidence="1">
    <location>
        <begin position="17"/>
        <end position="62"/>
    </location>
</feature>
<organism evidence="2 3">
    <name type="scientific">Paenibacillus spongiae</name>
    <dbReference type="NCBI Taxonomy" id="2909671"/>
    <lineage>
        <taxon>Bacteria</taxon>
        <taxon>Bacillati</taxon>
        <taxon>Bacillota</taxon>
        <taxon>Bacilli</taxon>
        <taxon>Bacillales</taxon>
        <taxon>Paenibacillaceae</taxon>
        <taxon>Paenibacillus</taxon>
    </lineage>
</organism>
<dbReference type="EMBL" id="CP091430">
    <property type="protein sequence ID" value="UVI31589.1"/>
    <property type="molecule type" value="Genomic_DNA"/>
</dbReference>